<proteinExistence type="predicted"/>
<organism evidence="1 2">
    <name type="scientific">Apostasia shenzhenica</name>
    <dbReference type="NCBI Taxonomy" id="1088818"/>
    <lineage>
        <taxon>Eukaryota</taxon>
        <taxon>Viridiplantae</taxon>
        <taxon>Streptophyta</taxon>
        <taxon>Embryophyta</taxon>
        <taxon>Tracheophyta</taxon>
        <taxon>Spermatophyta</taxon>
        <taxon>Magnoliopsida</taxon>
        <taxon>Liliopsida</taxon>
        <taxon>Asparagales</taxon>
        <taxon>Orchidaceae</taxon>
        <taxon>Apostasioideae</taxon>
        <taxon>Apostasia</taxon>
    </lineage>
</organism>
<dbReference type="InterPro" id="IPR014718">
    <property type="entry name" value="GH-type_carb-bd"/>
</dbReference>
<keyword evidence="1" id="KW-0413">Isomerase</keyword>
<dbReference type="EMBL" id="KZ451885">
    <property type="protein sequence ID" value="PKA66574.1"/>
    <property type="molecule type" value="Genomic_DNA"/>
</dbReference>
<dbReference type="STRING" id="1088818.A0A2I0BFM5"/>
<reference evidence="1 2" key="1">
    <citation type="journal article" date="2017" name="Nature">
        <title>The Apostasia genome and the evolution of orchids.</title>
        <authorList>
            <person name="Zhang G.Q."/>
            <person name="Liu K.W."/>
            <person name="Li Z."/>
            <person name="Lohaus R."/>
            <person name="Hsiao Y.Y."/>
            <person name="Niu S.C."/>
            <person name="Wang J.Y."/>
            <person name="Lin Y.C."/>
            <person name="Xu Q."/>
            <person name="Chen L.J."/>
            <person name="Yoshida K."/>
            <person name="Fujiwara S."/>
            <person name="Wang Z.W."/>
            <person name="Zhang Y.Q."/>
            <person name="Mitsuda N."/>
            <person name="Wang M."/>
            <person name="Liu G.H."/>
            <person name="Pecoraro L."/>
            <person name="Huang H.X."/>
            <person name="Xiao X.J."/>
            <person name="Lin M."/>
            <person name="Wu X.Y."/>
            <person name="Wu W.L."/>
            <person name="Chen Y.Y."/>
            <person name="Chang S.B."/>
            <person name="Sakamoto S."/>
            <person name="Ohme-Takagi M."/>
            <person name="Yagi M."/>
            <person name="Zeng S.J."/>
            <person name="Shen C.Y."/>
            <person name="Yeh C.M."/>
            <person name="Luo Y.B."/>
            <person name="Tsai W.C."/>
            <person name="Van de Peer Y."/>
            <person name="Liu Z.J."/>
        </authorList>
    </citation>
    <scope>NUCLEOTIDE SEQUENCE [LARGE SCALE GENOMIC DNA]</scope>
    <source>
        <strain evidence="2">cv. Shenzhen</strain>
        <tissue evidence="1">Stem</tissue>
    </source>
</reference>
<dbReference type="GO" id="GO:0030246">
    <property type="term" value="F:carbohydrate binding"/>
    <property type="evidence" value="ECO:0007669"/>
    <property type="project" value="InterPro"/>
</dbReference>
<evidence type="ECO:0000313" key="1">
    <source>
        <dbReference type="EMBL" id="PKA66574.1"/>
    </source>
</evidence>
<accession>A0A2I0BFM5</accession>
<keyword evidence="2" id="KW-1185">Reference proteome</keyword>
<dbReference type="PANTHER" id="PTHR11122">
    <property type="entry name" value="APOSPORY-ASSOCIATED PROTEIN C-RELATED"/>
    <property type="match status" value="1"/>
</dbReference>
<dbReference type="EC" id="5.1.3.15" evidence="1"/>
<dbReference type="SUPFAM" id="SSF74650">
    <property type="entry name" value="Galactose mutarotase-like"/>
    <property type="match status" value="1"/>
</dbReference>
<dbReference type="AlphaFoldDB" id="A0A2I0BFM5"/>
<dbReference type="GO" id="GO:0005737">
    <property type="term" value="C:cytoplasm"/>
    <property type="evidence" value="ECO:0007669"/>
    <property type="project" value="TreeGrafter"/>
</dbReference>
<name>A0A2I0BFM5_9ASPA</name>
<dbReference type="GO" id="GO:0005975">
    <property type="term" value="P:carbohydrate metabolic process"/>
    <property type="evidence" value="ECO:0007669"/>
    <property type="project" value="InterPro"/>
</dbReference>
<dbReference type="InterPro" id="IPR011013">
    <property type="entry name" value="Gal_mutarotase_sf_dom"/>
</dbReference>
<dbReference type="GO" id="GO:0047938">
    <property type="term" value="F:glucose-6-phosphate 1-epimerase activity"/>
    <property type="evidence" value="ECO:0007669"/>
    <property type="project" value="UniProtKB-EC"/>
</dbReference>
<sequence>MNQKTDTSVGVKIVEGNGGLPKVCFSSAHGSEAEIYLFGACITSWKPANGNDLLFVRPDAVFNGQKPIRSQIHLLFSLSLLV</sequence>
<protein>
    <submittedName>
        <fullName evidence="1">Glucose-6-phosphate 1-epimerase</fullName>
        <ecNumber evidence="1">5.1.3.15</ecNumber>
    </submittedName>
</protein>
<dbReference type="OrthoDB" id="1659429at2759"/>
<dbReference type="Proteomes" id="UP000236161">
    <property type="component" value="Unassembled WGS sequence"/>
</dbReference>
<dbReference type="PANTHER" id="PTHR11122:SF39">
    <property type="entry name" value="GLUCOSE-6-PHOSPHATE 1-EPIMERASE"/>
    <property type="match status" value="1"/>
</dbReference>
<dbReference type="Gene3D" id="2.70.98.10">
    <property type="match status" value="1"/>
</dbReference>
<evidence type="ECO:0000313" key="2">
    <source>
        <dbReference type="Proteomes" id="UP000236161"/>
    </source>
</evidence>
<gene>
    <name evidence="1" type="ORF">AXF42_Ash003228</name>
</gene>